<feature type="transmembrane region" description="Helical" evidence="1">
    <location>
        <begin position="128"/>
        <end position="148"/>
    </location>
</feature>
<gene>
    <name evidence="3" type="ORF">KDN34_08310</name>
</gene>
<keyword evidence="1" id="KW-1133">Transmembrane helix</keyword>
<dbReference type="Pfam" id="PF11992">
    <property type="entry name" value="TgpA_N"/>
    <property type="match status" value="1"/>
</dbReference>
<dbReference type="RefSeq" id="WP_212596385.1">
    <property type="nucleotide sequence ID" value="NZ_CP073587.1"/>
</dbReference>
<organism evidence="3 4">
    <name type="scientific">Shewanella yunxiaonensis</name>
    <dbReference type="NCBI Taxonomy" id="2829809"/>
    <lineage>
        <taxon>Bacteria</taxon>
        <taxon>Pseudomonadati</taxon>
        <taxon>Pseudomonadota</taxon>
        <taxon>Gammaproteobacteria</taxon>
        <taxon>Alteromonadales</taxon>
        <taxon>Shewanellaceae</taxon>
        <taxon>Shewanella</taxon>
    </lineage>
</organism>
<keyword evidence="1" id="KW-0812">Transmembrane</keyword>
<dbReference type="SMART" id="SM00460">
    <property type="entry name" value="TGc"/>
    <property type="match status" value="1"/>
</dbReference>
<dbReference type="InterPro" id="IPR002931">
    <property type="entry name" value="Transglutaminase-like"/>
</dbReference>
<feature type="transmembrane region" description="Helical" evidence="1">
    <location>
        <begin position="58"/>
        <end position="75"/>
    </location>
</feature>
<reference evidence="3 4" key="1">
    <citation type="submission" date="2021-04" db="EMBL/GenBank/DDBJ databases">
        <title>Novel species identification of genus Shewanella.</title>
        <authorList>
            <person name="Liu G."/>
        </authorList>
    </citation>
    <scope>NUCLEOTIDE SEQUENCE [LARGE SCALE GENOMIC DNA]</scope>
    <source>
        <strain evidence="3 4">FJAT-54481</strain>
    </source>
</reference>
<feature type="transmembrane region" description="Helical" evidence="1">
    <location>
        <begin position="33"/>
        <end position="51"/>
    </location>
</feature>
<proteinExistence type="predicted"/>
<feature type="transmembrane region" description="Helical" evidence="1">
    <location>
        <begin position="160"/>
        <end position="183"/>
    </location>
</feature>
<evidence type="ECO:0000259" key="2">
    <source>
        <dbReference type="SMART" id="SM00460"/>
    </source>
</evidence>
<dbReference type="SUPFAM" id="SSF54001">
    <property type="entry name" value="Cysteine proteinases"/>
    <property type="match status" value="1"/>
</dbReference>
<dbReference type="InterPro" id="IPR038765">
    <property type="entry name" value="Papain-like_cys_pep_sf"/>
</dbReference>
<evidence type="ECO:0000313" key="4">
    <source>
        <dbReference type="Proteomes" id="UP000679575"/>
    </source>
</evidence>
<feature type="transmembrane region" description="Helical" evidence="1">
    <location>
        <begin position="81"/>
        <end position="98"/>
    </location>
</feature>
<name>A0ABX7YYK1_9GAMM</name>
<accession>A0ABX7YYK1</accession>
<feature type="transmembrane region" description="Helical" evidence="1">
    <location>
        <begin position="12"/>
        <end position="27"/>
    </location>
</feature>
<feature type="domain" description="Transglutaminase-like" evidence="2">
    <location>
        <begin position="405"/>
        <end position="476"/>
    </location>
</feature>
<sequence>MNSSEHLSRRTLLWLLLTNIAVLLPLHDKITVASLGICGICFVWRLGIYLGKVARPPRWLVTVLAVASAATLALVSRELGLLNTLINLLILGYALKYIEARRRRDVLAIILAGYFLIALTFIDHQGIGNVLLLLPVTAINTLTLVSLFRENCSPATQSWLTIKLLLQSIPLTLLLFIVVPRFAPLWMVPQMKSASTGLSDEVGFGDISQLTRSSELAFRATFDGAVPKPAERYWRAIVLDDYDGNHWRQSSAIKTLQSRVNHLLPERTLPVERDNRRNYKVIAEPSGQHWLFAMGNAFSNTPGVFSMPDYRLYASRSLEQKFQYQVTQYPNAPLQEQLSETEYQRNLTLPAQINPRTRALAQQFTLRYPQALPRLNAMMQYFRQQPFFYTLTPPATGPQQLDDFLFETRAGFCVHYASAFTFMARASGLPARLVTGYQGGEFNPEAGYLSVYQYMAHAWSEVWLPNRGWSRFDPTAMIAPQRIMDGFDAMFAPQDSYLANTTFPAIRASAWFNQLRMQFASLDYYWTVWVLGFDNDRQQQVLNQLLGEVTATRIALLVLGVMTALFTIIGYSAGLLYLPQRRSQLDRDFSSICRVAARKGIVRPIGCGPVDFITLLTKHWPALHQPLIVWGDLYLQLKYAELTTKKQRKLSRQFHRQSHKLWLALLRTTPELKERTPQTGTI</sequence>
<protein>
    <submittedName>
        <fullName evidence="3">DUF3488 domain-containing protein</fullName>
    </submittedName>
</protein>
<dbReference type="InterPro" id="IPR052901">
    <property type="entry name" value="Bact_TGase-like"/>
</dbReference>
<dbReference type="Gene3D" id="3.10.620.30">
    <property type="match status" value="1"/>
</dbReference>
<dbReference type="EMBL" id="CP073587">
    <property type="protein sequence ID" value="QUN07385.1"/>
    <property type="molecule type" value="Genomic_DNA"/>
</dbReference>
<feature type="transmembrane region" description="Helical" evidence="1">
    <location>
        <begin position="554"/>
        <end position="578"/>
    </location>
</feature>
<dbReference type="PANTHER" id="PTHR42736">
    <property type="entry name" value="PROTEIN-GLUTAMINE GAMMA-GLUTAMYLTRANSFERASE"/>
    <property type="match status" value="1"/>
</dbReference>
<feature type="transmembrane region" description="Helical" evidence="1">
    <location>
        <begin position="105"/>
        <end position="122"/>
    </location>
</feature>
<dbReference type="InterPro" id="IPR021878">
    <property type="entry name" value="TgpA_N"/>
</dbReference>
<dbReference type="PANTHER" id="PTHR42736:SF1">
    <property type="entry name" value="PROTEIN-GLUTAMINE GAMMA-GLUTAMYLTRANSFERASE"/>
    <property type="match status" value="1"/>
</dbReference>
<keyword evidence="1" id="KW-0472">Membrane</keyword>
<evidence type="ECO:0000313" key="3">
    <source>
        <dbReference type="EMBL" id="QUN07385.1"/>
    </source>
</evidence>
<dbReference type="Pfam" id="PF01841">
    <property type="entry name" value="Transglut_core"/>
    <property type="match status" value="1"/>
</dbReference>
<keyword evidence="4" id="KW-1185">Reference proteome</keyword>
<evidence type="ECO:0000256" key="1">
    <source>
        <dbReference type="SAM" id="Phobius"/>
    </source>
</evidence>
<dbReference type="Proteomes" id="UP000679575">
    <property type="component" value="Chromosome"/>
</dbReference>